<evidence type="ECO:0000313" key="1">
    <source>
        <dbReference type="EMBL" id="CAF4841193.1"/>
    </source>
</evidence>
<proteinExistence type="predicted"/>
<dbReference type="EMBL" id="CAJOBI010158478">
    <property type="protein sequence ID" value="CAF4841193.1"/>
    <property type="molecule type" value="Genomic_DNA"/>
</dbReference>
<dbReference type="AlphaFoldDB" id="A0A8S3BVS1"/>
<protein>
    <submittedName>
        <fullName evidence="1">Uncharacterized protein</fullName>
    </submittedName>
</protein>
<name>A0A8S3BVS1_9BILA</name>
<sequence length="66" mass="7771">IIFILNDSKLFLIYRNEIVVLSKENEEIFNENSNPFGLLVPCQFLSFNYYQCESIEEIAENDTRSC</sequence>
<organism evidence="1 2">
    <name type="scientific">Rotaria magnacalcarata</name>
    <dbReference type="NCBI Taxonomy" id="392030"/>
    <lineage>
        <taxon>Eukaryota</taxon>
        <taxon>Metazoa</taxon>
        <taxon>Spiralia</taxon>
        <taxon>Gnathifera</taxon>
        <taxon>Rotifera</taxon>
        <taxon>Eurotatoria</taxon>
        <taxon>Bdelloidea</taxon>
        <taxon>Philodinida</taxon>
        <taxon>Philodinidae</taxon>
        <taxon>Rotaria</taxon>
    </lineage>
</organism>
<accession>A0A8S3BVS1</accession>
<dbReference type="Proteomes" id="UP000676336">
    <property type="component" value="Unassembled WGS sequence"/>
</dbReference>
<comment type="caution">
    <text evidence="1">The sequence shown here is derived from an EMBL/GenBank/DDBJ whole genome shotgun (WGS) entry which is preliminary data.</text>
</comment>
<evidence type="ECO:0000313" key="2">
    <source>
        <dbReference type="Proteomes" id="UP000676336"/>
    </source>
</evidence>
<gene>
    <name evidence="1" type="ORF">SMN809_LOCUS48950</name>
</gene>
<feature type="non-terminal residue" evidence="1">
    <location>
        <position position="1"/>
    </location>
</feature>
<reference evidence="1" key="1">
    <citation type="submission" date="2021-02" db="EMBL/GenBank/DDBJ databases">
        <authorList>
            <person name="Nowell W R."/>
        </authorList>
    </citation>
    <scope>NUCLEOTIDE SEQUENCE</scope>
</reference>